<evidence type="ECO:0000256" key="1">
    <source>
        <dbReference type="SAM" id="MobiDB-lite"/>
    </source>
</evidence>
<dbReference type="RefSeq" id="WP_170087414.1">
    <property type="nucleotide sequence ID" value="NZ_JABAFG010000006.1"/>
</dbReference>
<reference evidence="2 3" key="1">
    <citation type="submission" date="2020-04" db="EMBL/GenBank/DDBJ databases">
        <authorList>
            <person name="Hitch T.C.A."/>
            <person name="Wylensek D."/>
            <person name="Clavel T."/>
        </authorList>
    </citation>
    <scope>NUCLEOTIDE SEQUENCE [LARGE SCALE GENOMIC DNA]</scope>
    <source>
        <strain evidence="2 3">Oil-RF-744-FAT-WT-6-1</strain>
    </source>
</reference>
<dbReference type="EMBL" id="JABAFG010000006">
    <property type="protein sequence ID" value="NME27998.1"/>
    <property type="molecule type" value="Genomic_DNA"/>
</dbReference>
<comment type="caution">
    <text evidence="2">The sequence shown here is derived from an EMBL/GenBank/DDBJ whole genome shotgun (WGS) entry which is preliminary data.</text>
</comment>
<dbReference type="AlphaFoldDB" id="A0A848BT52"/>
<gene>
    <name evidence="2" type="ORF">HF872_05080</name>
</gene>
<evidence type="ECO:0000313" key="2">
    <source>
        <dbReference type="EMBL" id="NME27998.1"/>
    </source>
</evidence>
<name>A0A848BT52_9FIRM</name>
<accession>A0A848BT52</accession>
<dbReference type="Proteomes" id="UP000591071">
    <property type="component" value="Unassembled WGS sequence"/>
</dbReference>
<protein>
    <submittedName>
        <fullName evidence="2">Uncharacterized protein</fullName>
    </submittedName>
</protein>
<sequence>MEEKEQPRQTSGEDIVRQMRPVMERFFRSYGAKDPAMSTEEWLTETLGKELPSYSKDDIAAMSRDIVREIEQAEARKTSLDKACAAGQTKESWLADEVQQASVGVGVTAMGQYLQRIDDVLADNNQAMLKVIMKQNGSVNMNPNLDGFIAEQQQVNSFNRAAALENSPYRADVLQPDGTTYGKNSVDVVIRDTRLKVQTPVRRYQLKFGRNADATASYLEHGDYRGQRALVPKGQVSEVRQRVSPGKHVSDTIESPDGVQSRPLGKEQAKAMQERVQRGRRLAQDNWNSFNTRSLALHIGKQAALAGISGAALATGFHLAGKALKGEKIDGEEVVRTAITTGADTGIKAAAAGALKVSVEKNLIPLLARGTPVAVLTPLAWAGIEQVKICYRAAKGELTAMEAIDAMGRVTVSTVGGYIAGSIGMVEGAITGAAMLSWIPVIGTGVGAIVGGIVGGLTGCLAGSTVGKAVYSGVKTVAKTAVRVAKSVGHALYSGAKAVARGIKNGLKSIFSFF</sequence>
<proteinExistence type="predicted"/>
<organism evidence="2 3">
    <name type="scientific">Megasphaera hexanoica</name>
    <dbReference type="NCBI Taxonomy" id="1675036"/>
    <lineage>
        <taxon>Bacteria</taxon>
        <taxon>Bacillati</taxon>
        <taxon>Bacillota</taxon>
        <taxon>Negativicutes</taxon>
        <taxon>Veillonellales</taxon>
        <taxon>Veillonellaceae</taxon>
        <taxon>Megasphaera</taxon>
    </lineage>
</organism>
<evidence type="ECO:0000313" key="3">
    <source>
        <dbReference type="Proteomes" id="UP000591071"/>
    </source>
</evidence>
<feature type="region of interest" description="Disordered" evidence="1">
    <location>
        <begin position="240"/>
        <end position="267"/>
    </location>
</feature>